<dbReference type="GO" id="GO:0005576">
    <property type="term" value="C:extracellular region"/>
    <property type="evidence" value="ECO:0007669"/>
    <property type="project" value="InterPro"/>
</dbReference>
<reference evidence="3" key="1">
    <citation type="submission" date="2021-03" db="EMBL/GenBank/DDBJ databases">
        <authorList>
            <person name="Bekaert M."/>
        </authorList>
    </citation>
    <scope>NUCLEOTIDE SEQUENCE</scope>
</reference>
<proteinExistence type="inferred from homology"/>
<dbReference type="Proteomes" id="UP000683360">
    <property type="component" value="Unassembled WGS sequence"/>
</dbReference>
<evidence type="ECO:0000256" key="1">
    <source>
        <dbReference type="ARBA" id="ARBA00007369"/>
    </source>
</evidence>
<name>A0A8S3ULJ1_MYTED</name>
<dbReference type="GO" id="GO:0005185">
    <property type="term" value="F:neurohypophyseal hormone activity"/>
    <property type="evidence" value="ECO:0007669"/>
    <property type="project" value="InterPro"/>
</dbReference>
<dbReference type="PROSITE" id="PS00264">
    <property type="entry name" value="NEUROHYPOPHYS_HORM"/>
    <property type="match status" value="1"/>
</dbReference>
<comment type="similarity">
    <text evidence="1">Belongs to the vasopressin/oxytocin family.</text>
</comment>
<keyword evidence="2" id="KW-1015">Disulfide bond</keyword>
<organism evidence="3 4">
    <name type="scientific">Mytilus edulis</name>
    <name type="common">Blue mussel</name>
    <dbReference type="NCBI Taxonomy" id="6550"/>
    <lineage>
        <taxon>Eukaryota</taxon>
        <taxon>Metazoa</taxon>
        <taxon>Spiralia</taxon>
        <taxon>Lophotrochozoa</taxon>
        <taxon>Mollusca</taxon>
        <taxon>Bivalvia</taxon>
        <taxon>Autobranchia</taxon>
        <taxon>Pteriomorphia</taxon>
        <taxon>Mytilida</taxon>
        <taxon>Mytiloidea</taxon>
        <taxon>Mytilidae</taxon>
        <taxon>Mytilinae</taxon>
        <taxon>Mytilus</taxon>
    </lineage>
</organism>
<sequence>MALHNLLKATPEPCCHEQAGDSPSVKITKKNIDGKITMKSIDKMRDMLLLILLLTALCGLTHADAYTLNCPVLSQWTTRANGMCNISNRYHCLYDANKKQNMEACRDGPKFEAPGYKIQIIGSFERVPCANDRFQPITFWTNSNLCKFGKSVCTDEGQVLFSLGTAKTDSTCRCDYTKGYDFVVRPKSSCFCFPSEEDCSCYIRNCPSGFVLSPDYQCTSVEEVLANLQCPISTIRGEYPEIQIIPTKELDYTHGINGGSCYLKDCSACTDSAYNR</sequence>
<comment type="caution">
    <text evidence="3">The sequence shown here is derived from an EMBL/GenBank/DDBJ whole genome shotgun (WGS) entry which is preliminary data.</text>
</comment>
<dbReference type="OrthoDB" id="6100670at2759"/>
<protein>
    <submittedName>
        <fullName evidence="3">Uncharacterized protein</fullName>
    </submittedName>
</protein>
<dbReference type="AlphaFoldDB" id="A0A8S3ULJ1"/>
<keyword evidence="4" id="KW-1185">Reference proteome</keyword>
<dbReference type="EMBL" id="CAJPWZ010002747">
    <property type="protein sequence ID" value="CAG2244762.1"/>
    <property type="molecule type" value="Genomic_DNA"/>
</dbReference>
<accession>A0A8S3ULJ1</accession>
<dbReference type="InterPro" id="IPR022423">
    <property type="entry name" value="Neurohypophysial_hormone_CS"/>
</dbReference>
<evidence type="ECO:0000313" key="4">
    <source>
        <dbReference type="Proteomes" id="UP000683360"/>
    </source>
</evidence>
<evidence type="ECO:0000256" key="2">
    <source>
        <dbReference type="ARBA" id="ARBA00023157"/>
    </source>
</evidence>
<evidence type="ECO:0000313" key="3">
    <source>
        <dbReference type="EMBL" id="CAG2244762.1"/>
    </source>
</evidence>
<gene>
    <name evidence="3" type="ORF">MEDL_56760</name>
</gene>